<dbReference type="InterPro" id="IPR059000">
    <property type="entry name" value="ATPase_P-type_domA"/>
</dbReference>
<dbReference type="InterPro" id="IPR006122">
    <property type="entry name" value="HMA_Cu_ion-bd"/>
</dbReference>
<feature type="transmembrane region" description="Helical" evidence="21">
    <location>
        <begin position="358"/>
        <end position="380"/>
    </location>
</feature>
<organism evidence="23 24">
    <name type="scientific">Zhenpiania hominis</name>
    <dbReference type="NCBI Taxonomy" id="2763644"/>
    <lineage>
        <taxon>Bacteria</taxon>
        <taxon>Bacillati</taxon>
        <taxon>Bacillota</taxon>
        <taxon>Clostridia</taxon>
        <taxon>Peptostreptococcales</taxon>
        <taxon>Anaerovoracaceae</taxon>
        <taxon>Zhenpiania</taxon>
    </lineage>
</organism>
<dbReference type="Gene3D" id="3.30.70.100">
    <property type="match status" value="2"/>
</dbReference>
<dbReference type="SFLD" id="SFLDF00027">
    <property type="entry name" value="p-type_atpase"/>
    <property type="match status" value="1"/>
</dbReference>
<feature type="transmembrane region" description="Helical" evidence="21">
    <location>
        <begin position="728"/>
        <end position="751"/>
    </location>
</feature>
<keyword evidence="11 21" id="KW-0067">ATP-binding</keyword>
<dbReference type="PROSITE" id="PS00154">
    <property type="entry name" value="ATPASE_E1_E2"/>
    <property type="match status" value="1"/>
</dbReference>
<dbReference type="SUPFAM" id="SSF81660">
    <property type="entry name" value="Metal cation-transporting ATPase, ATP-binding domain N"/>
    <property type="match status" value="1"/>
</dbReference>
<dbReference type="NCBIfam" id="TIGR01525">
    <property type="entry name" value="ATPase-IB_hvy"/>
    <property type="match status" value="1"/>
</dbReference>
<feature type="transmembrane region" description="Helical" evidence="21">
    <location>
        <begin position="97"/>
        <end position="117"/>
    </location>
</feature>
<evidence type="ECO:0000256" key="3">
    <source>
        <dbReference type="ARBA" id="ARBA00012517"/>
    </source>
</evidence>
<feature type="domain" description="HMA" evidence="22">
    <location>
        <begin position="774"/>
        <end position="839"/>
    </location>
</feature>
<proteinExistence type="inferred from homology"/>
<evidence type="ECO:0000259" key="22">
    <source>
        <dbReference type="PROSITE" id="PS50846"/>
    </source>
</evidence>
<dbReference type="InterPro" id="IPR023298">
    <property type="entry name" value="ATPase_P-typ_TM_dom_sf"/>
</dbReference>
<evidence type="ECO:0000256" key="1">
    <source>
        <dbReference type="ARBA" id="ARBA00004651"/>
    </source>
</evidence>
<feature type="transmembrane region" description="Helical" evidence="21">
    <location>
        <begin position="700"/>
        <end position="722"/>
    </location>
</feature>
<dbReference type="Gene3D" id="2.70.150.10">
    <property type="entry name" value="Calcium-transporting ATPase, cytoplasmic transduction domain A"/>
    <property type="match status" value="1"/>
</dbReference>
<dbReference type="AlphaFoldDB" id="A0A923NKC9"/>
<dbReference type="Gene3D" id="3.40.1110.10">
    <property type="entry name" value="Calcium-transporting ATPase, cytoplasmic domain N"/>
    <property type="match status" value="1"/>
</dbReference>
<comment type="similarity">
    <text evidence="2 21">Belongs to the cation transport ATPase (P-type) (TC 3.A.3) family. Type IB subfamily.</text>
</comment>
<evidence type="ECO:0000256" key="17">
    <source>
        <dbReference type="ARBA" id="ARBA00023136"/>
    </source>
</evidence>
<feature type="transmembrane region" description="Helical" evidence="21">
    <location>
        <begin position="392"/>
        <end position="414"/>
    </location>
</feature>
<keyword evidence="21" id="KW-1003">Cell membrane</keyword>
<dbReference type="Proteomes" id="UP000602647">
    <property type="component" value="Unassembled WGS sequence"/>
</dbReference>
<dbReference type="RefSeq" id="WP_187301419.1">
    <property type="nucleotide sequence ID" value="NZ_JACRYT010000001.1"/>
</dbReference>
<evidence type="ECO:0000256" key="9">
    <source>
        <dbReference type="ARBA" id="ARBA00022741"/>
    </source>
</evidence>
<dbReference type="FunFam" id="2.70.150.10:FF:000002">
    <property type="entry name" value="Copper-transporting ATPase 1, putative"/>
    <property type="match status" value="1"/>
</dbReference>
<evidence type="ECO:0000256" key="4">
    <source>
        <dbReference type="ARBA" id="ARBA00015102"/>
    </source>
</evidence>
<evidence type="ECO:0000256" key="13">
    <source>
        <dbReference type="ARBA" id="ARBA00022967"/>
    </source>
</evidence>
<protein>
    <recommendedName>
        <fullName evidence="4">Copper-exporting P-type ATPase</fullName>
        <ecNumber evidence="3">7.2.2.8</ecNumber>
    </recommendedName>
    <alternativeName>
        <fullName evidence="18">Copper-exporting P-type ATPase A</fullName>
    </alternativeName>
    <alternativeName>
        <fullName evidence="19">Cu(+)-exporting ATPase</fullName>
    </alternativeName>
</protein>
<dbReference type="GO" id="GO:0005507">
    <property type="term" value="F:copper ion binding"/>
    <property type="evidence" value="ECO:0007669"/>
    <property type="project" value="InterPro"/>
</dbReference>
<feature type="transmembrane region" description="Helical" evidence="21">
    <location>
        <begin position="129"/>
        <end position="147"/>
    </location>
</feature>
<evidence type="ECO:0000256" key="19">
    <source>
        <dbReference type="ARBA" id="ARBA00033239"/>
    </source>
</evidence>
<dbReference type="PRINTS" id="PR00119">
    <property type="entry name" value="CATATPASE"/>
</dbReference>
<dbReference type="InterPro" id="IPR023214">
    <property type="entry name" value="HAD_sf"/>
</dbReference>
<dbReference type="GO" id="GO:0043682">
    <property type="term" value="F:P-type divalent copper transporter activity"/>
    <property type="evidence" value="ECO:0007669"/>
    <property type="project" value="TreeGrafter"/>
</dbReference>
<dbReference type="SUPFAM" id="SSF81653">
    <property type="entry name" value="Calcium ATPase, transduction domain A"/>
    <property type="match status" value="1"/>
</dbReference>
<keyword evidence="8" id="KW-0677">Repeat</keyword>
<dbReference type="EMBL" id="JACRYT010000001">
    <property type="protein sequence ID" value="MBC6678215.1"/>
    <property type="molecule type" value="Genomic_DNA"/>
</dbReference>
<dbReference type="InterPro" id="IPR018303">
    <property type="entry name" value="ATPase_P-typ_P_site"/>
</dbReference>
<dbReference type="SFLD" id="SFLDS00003">
    <property type="entry name" value="Haloacid_Dehalogenase"/>
    <property type="match status" value="1"/>
</dbReference>
<keyword evidence="17 21" id="KW-0472">Membrane</keyword>
<dbReference type="PRINTS" id="PR00120">
    <property type="entry name" value="HATPASE"/>
</dbReference>
<keyword evidence="14 21" id="KW-1133">Transmembrane helix</keyword>
<feature type="transmembrane region" description="Helical" evidence="21">
    <location>
        <begin position="206"/>
        <end position="224"/>
    </location>
</feature>
<evidence type="ECO:0000313" key="24">
    <source>
        <dbReference type="Proteomes" id="UP000602647"/>
    </source>
</evidence>
<dbReference type="InterPro" id="IPR023299">
    <property type="entry name" value="ATPase_P-typ_cyto_dom_N"/>
</dbReference>
<evidence type="ECO:0000256" key="15">
    <source>
        <dbReference type="ARBA" id="ARBA00023008"/>
    </source>
</evidence>
<keyword evidence="15" id="KW-0186">Copper</keyword>
<evidence type="ECO:0000256" key="5">
    <source>
        <dbReference type="ARBA" id="ARBA00022448"/>
    </source>
</evidence>
<keyword evidence="16" id="KW-0406">Ion transport</keyword>
<keyword evidence="7 21" id="KW-0479">Metal-binding</keyword>
<dbReference type="EC" id="7.2.2.8" evidence="3"/>
<dbReference type="InterPro" id="IPR036163">
    <property type="entry name" value="HMA_dom_sf"/>
</dbReference>
<dbReference type="Pfam" id="PF00122">
    <property type="entry name" value="E1-E2_ATPase"/>
    <property type="match status" value="1"/>
</dbReference>
<dbReference type="SUPFAM" id="SSF55008">
    <property type="entry name" value="HMA, heavy metal-associated domain"/>
    <property type="match status" value="2"/>
</dbReference>
<evidence type="ECO:0000256" key="16">
    <source>
        <dbReference type="ARBA" id="ARBA00023065"/>
    </source>
</evidence>
<dbReference type="InterPro" id="IPR027256">
    <property type="entry name" value="P-typ_ATPase_IB"/>
</dbReference>
<dbReference type="InterPro" id="IPR036412">
    <property type="entry name" value="HAD-like_sf"/>
</dbReference>
<dbReference type="CDD" id="cd00371">
    <property type="entry name" value="HMA"/>
    <property type="match status" value="2"/>
</dbReference>
<evidence type="ECO:0000256" key="21">
    <source>
        <dbReference type="RuleBase" id="RU362081"/>
    </source>
</evidence>
<keyword evidence="12" id="KW-0460">Magnesium</keyword>
<feature type="domain" description="HMA" evidence="22">
    <location>
        <begin position="1"/>
        <end position="63"/>
    </location>
</feature>
<dbReference type="InterPro" id="IPR044492">
    <property type="entry name" value="P_typ_ATPase_HD_dom"/>
</dbReference>
<dbReference type="GO" id="GO:0005886">
    <property type="term" value="C:plasma membrane"/>
    <property type="evidence" value="ECO:0007669"/>
    <property type="project" value="UniProtKB-SubCell"/>
</dbReference>
<comment type="subcellular location">
    <subcellularLocation>
        <location evidence="1">Cell membrane</location>
        <topology evidence="1">Multi-pass membrane protein</topology>
    </subcellularLocation>
</comment>
<evidence type="ECO:0000256" key="20">
    <source>
        <dbReference type="ARBA" id="ARBA00049289"/>
    </source>
</evidence>
<evidence type="ECO:0000256" key="7">
    <source>
        <dbReference type="ARBA" id="ARBA00022723"/>
    </source>
</evidence>
<evidence type="ECO:0000256" key="11">
    <source>
        <dbReference type="ARBA" id="ARBA00022840"/>
    </source>
</evidence>
<evidence type="ECO:0000256" key="8">
    <source>
        <dbReference type="ARBA" id="ARBA00022737"/>
    </source>
</evidence>
<dbReference type="SUPFAM" id="SSF81665">
    <property type="entry name" value="Calcium ATPase, transmembrane domain M"/>
    <property type="match status" value="1"/>
</dbReference>
<evidence type="ECO:0000256" key="10">
    <source>
        <dbReference type="ARBA" id="ARBA00022796"/>
    </source>
</evidence>
<keyword evidence="6 21" id="KW-0812">Transmembrane</keyword>
<evidence type="ECO:0000256" key="6">
    <source>
        <dbReference type="ARBA" id="ARBA00022692"/>
    </source>
</evidence>
<dbReference type="PROSITE" id="PS50846">
    <property type="entry name" value="HMA_2"/>
    <property type="match status" value="2"/>
</dbReference>
<dbReference type="PANTHER" id="PTHR43520">
    <property type="entry name" value="ATP7, ISOFORM B"/>
    <property type="match status" value="1"/>
</dbReference>
<evidence type="ECO:0000256" key="2">
    <source>
        <dbReference type="ARBA" id="ARBA00006024"/>
    </source>
</evidence>
<keyword evidence="10" id="KW-0187">Copper transport</keyword>
<dbReference type="InterPro" id="IPR017969">
    <property type="entry name" value="Heavy-metal-associated_CS"/>
</dbReference>
<dbReference type="InterPro" id="IPR001757">
    <property type="entry name" value="P_typ_ATPase"/>
</dbReference>
<dbReference type="GO" id="GO:0140581">
    <property type="term" value="F:P-type monovalent copper transporter activity"/>
    <property type="evidence" value="ECO:0007669"/>
    <property type="project" value="UniProtKB-EC"/>
</dbReference>
<keyword evidence="5" id="KW-0813">Transport</keyword>
<dbReference type="NCBIfam" id="TIGR01494">
    <property type="entry name" value="ATPase_P-type"/>
    <property type="match status" value="1"/>
</dbReference>
<feature type="transmembrane region" description="Helical" evidence="21">
    <location>
        <begin position="168"/>
        <end position="186"/>
    </location>
</feature>
<evidence type="ECO:0000313" key="23">
    <source>
        <dbReference type="EMBL" id="MBC6678215.1"/>
    </source>
</evidence>
<dbReference type="FunFam" id="3.40.50.1000:FF:000144">
    <property type="entry name" value="copper-transporting ATPase 1 isoform X2"/>
    <property type="match status" value="1"/>
</dbReference>
<keyword evidence="9 21" id="KW-0547">Nucleotide-binding</keyword>
<dbReference type="GO" id="GO:0055070">
    <property type="term" value="P:copper ion homeostasis"/>
    <property type="evidence" value="ECO:0007669"/>
    <property type="project" value="TreeGrafter"/>
</dbReference>
<dbReference type="Pfam" id="PF00403">
    <property type="entry name" value="HMA"/>
    <property type="match status" value="2"/>
</dbReference>
<dbReference type="GO" id="GO:0005524">
    <property type="term" value="F:ATP binding"/>
    <property type="evidence" value="ECO:0007669"/>
    <property type="project" value="UniProtKB-UniRule"/>
</dbReference>
<dbReference type="FunFam" id="3.30.70.100:FF:000001">
    <property type="entry name" value="ATPase copper transporting beta"/>
    <property type="match status" value="1"/>
</dbReference>
<dbReference type="NCBIfam" id="TIGR00003">
    <property type="entry name" value="copper ion binding protein"/>
    <property type="match status" value="2"/>
</dbReference>
<accession>A0A923NKC9</accession>
<keyword evidence="24" id="KW-1185">Reference proteome</keyword>
<dbReference type="SUPFAM" id="SSF56784">
    <property type="entry name" value="HAD-like"/>
    <property type="match status" value="1"/>
</dbReference>
<gene>
    <name evidence="23" type="ORF">H9L42_00010</name>
</gene>
<dbReference type="Pfam" id="PF00702">
    <property type="entry name" value="Hydrolase"/>
    <property type="match status" value="1"/>
</dbReference>
<dbReference type="InterPro" id="IPR008250">
    <property type="entry name" value="ATPase_P-typ_transduc_dom_A_sf"/>
</dbReference>
<dbReference type="PROSITE" id="PS01047">
    <property type="entry name" value="HMA_1"/>
    <property type="match status" value="1"/>
</dbReference>
<comment type="caution">
    <text evidence="23">The sequence shown here is derived from an EMBL/GenBank/DDBJ whole genome shotgun (WGS) entry which is preliminary data.</text>
</comment>
<dbReference type="NCBIfam" id="TIGR01511">
    <property type="entry name" value="ATPase-IB1_Cu"/>
    <property type="match status" value="1"/>
</dbReference>
<sequence>MEQFNVTGMSCAACSARVEKAVSKVPGVTSCSVSLLTNSMGVEGTAAPSEIIAAVEEAGYGASEKGAAGSGSSAAAAAADREEFLKDHDTPVLKRRLIWSLCFLIPLMYVSMGHMMWEWPLPEIFARNHVAQGIYQLLFTTAVMVINQKFFISGFRSLWHRAPNMDTLVALGAGASYGYSLYALFAMTGAQMRGDMAGVMTYMHEFYFESAAMILTLITVGKMLEARSKGRTTDALKGLMKLAPKTATVLRDGAETEVSVDQVRKGDVFVVRPGENIPVDGIILEGSSAVNESALTGESIPVDKNAGDTVSAATLNHSGFIKCEATRVGEDTTLSQIIQMVSDAAATKAPIAKVADRVSGIFVPTVIGIAALTILIWLIAGQDAGTALARGISVLVISCPCALGLATPVAIMVGNGMGAKNGIMFKTAVSLEETGKTQIVALDKTGTITSGEPEVTDMIPAAGVSEEELLSMAYALEKKSEHPLARAILARAQEDGLQEGAEVADFTAVPGNGLTGTLEGDALCGGNLKFIRQHAEVSDLLKKQAEKLSEEGKTPLFFSRNGMLIGIIAVADVIKEDSPQAVRELQNMGIHVVMLTGDNERTAKAIGRQAGVDEVIAGVLPEGKESVIRALSRKGKVAMVGDGINDAPALTRADIGIAIGAGTDIAIDAADVVLMKSRLSDVPAAIRLSRATLRNIHQNLFWAFIYNVIGIPLAAGVWYPLLGWKLNPMFGAAAMSLSSFCVVTNALRLNFFNMRDAKKDKKIKQKEKQEEQTMEKTIKIEGMMCGHCEATVKKSLEALEGVDAADVSHEKGTAVVTMNQEIADDVLKKTVEDKDYKVLEIK</sequence>
<keyword evidence="13" id="KW-1278">Translocase</keyword>
<comment type="catalytic activity">
    <reaction evidence="20">
        <text>Cu(+)(in) + ATP + H2O = Cu(+)(out) + ADP + phosphate + H(+)</text>
        <dbReference type="Rhea" id="RHEA:25792"/>
        <dbReference type="ChEBI" id="CHEBI:15377"/>
        <dbReference type="ChEBI" id="CHEBI:15378"/>
        <dbReference type="ChEBI" id="CHEBI:30616"/>
        <dbReference type="ChEBI" id="CHEBI:43474"/>
        <dbReference type="ChEBI" id="CHEBI:49552"/>
        <dbReference type="ChEBI" id="CHEBI:456216"/>
        <dbReference type="EC" id="7.2.2.8"/>
    </reaction>
</comment>
<name>A0A923NKC9_9FIRM</name>
<evidence type="ECO:0000256" key="14">
    <source>
        <dbReference type="ARBA" id="ARBA00022989"/>
    </source>
</evidence>
<evidence type="ECO:0000256" key="18">
    <source>
        <dbReference type="ARBA" id="ARBA00029719"/>
    </source>
</evidence>
<dbReference type="GO" id="GO:0016887">
    <property type="term" value="F:ATP hydrolysis activity"/>
    <property type="evidence" value="ECO:0007669"/>
    <property type="project" value="InterPro"/>
</dbReference>
<reference evidence="23" key="1">
    <citation type="submission" date="2020-08" db="EMBL/GenBank/DDBJ databases">
        <title>Genome public.</title>
        <authorList>
            <person name="Liu C."/>
            <person name="Sun Q."/>
        </authorList>
    </citation>
    <scope>NUCLEOTIDE SEQUENCE</scope>
    <source>
        <strain evidence="23">BX12</strain>
    </source>
</reference>
<dbReference type="PANTHER" id="PTHR43520:SF8">
    <property type="entry name" value="P-TYPE CU(+) TRANSPORTER"/>
    <property type="match status" value="1"/>
</dbReference>
<dbReference type="Gene3D" id="3.40.50.1000">
    <property type="entry name" value="HAD superfamily/HAD-like"/>
    <property type="match status" value="1"/>
</dbReference>
<dbReference type="CDD" id="cd02094">
    <property type="entry name" value="P-type_ATPase_Cu-like"/>
    <property type="match status" value="1"/>
</dbReference>
<dbReference type="InterPro" id="IPR006121">
    <property type="entry name" value="HMA_dom"/>
</dbReference>
<evidence type="ECO:0000256" key="12">
    <source>
        <dbReference type="ARBA" id="ARBA00022842"/>
    </source>
</evidence>
<dbReference type="SFLD" id="SFLDG00002">
    <property type="entry name" value="C1.7:_P-type_atpase_like"/>
    <property type="match status" value="1"/>
</dbReference>